<gene>
    <name evidence="5 8" type="primary">ftsA</name>
    <name evidence="8" type="ORF">ISQ19_02895</name>
</gene>
<dbReference type="InterPro" id="IPR050696">
    <property type="entry name" value="FtsA/MreB"/>
</dbReference>
<keyword evidence="2 5" id="KW-0132">Cell division</keyword>
<keyword evidence="3 5" id="KW-0472">Membrane</keyword>
<comment type="caution">
    <text evidence="8">The sequence shown here is derived from an EMBL/GenBank/DDBJ whole genome shotgun (WGS) entry which is preliminary data.</text>
</comment>
<proteinExistence type="inferred from homology"/>
<dbReference type="Proteomes" id="UP000785783">
    <property type="component" value="Unassembled WGS sequence"/>
</dbReference>
<evidence type="ECO:0000256" key="3">
    <source>
        <dbReference type="ARBA" id="ARBA00023136"/>
    </source>
</evidence>
<protein>
    <recommendedName>
        <fullName evidence="5 6">Cell division protein FtsA</fullName>
    </recommendedName>
</protein>
<dbReference type="GO" id="GO:0043093">
    <property type="term" value="P:FtsZ-dependent cytokinesis"/>
    <property type="evidence" value="ECO:0007669"/>
    <property type="project" value="UniProtKB-UniRule"/>
</dbReference>
<evidence type="ECO:0000256" key="6">
    <source>
        <dbReference type="PIRNR" id="PIRNR003101"/>
    </source>
</evidence>
<keyword evidence="1 5" id="KW-1003">Cell membrane</keyword>
<feature type="domain" description="SHS2" evidence="7">
    <location>
        <begin position="23"/>
        <end position="213"/>
    </location>
</feature>
<evidence type="ECO:0000313" key="9">
    <source>
        <dbReference type="Proteomes" id="UP000785783"/>
    </source>
</evidence>
<dbReference type="HAMAP" id="MF_02033">
    <property type="entry name" value="FtsA"/>
    <property type="match status" value="1"/>
</dbReference>
<dbReference type="CDD" id="cd24048">
    <property type="entry name" value="ASKHA_NBD_FtsA"/>
    <property type="match status" value="1"/>
</dbReference>
<dbReference type="Gene3D" id="3.30.1490.110">
    <property type="match status" value="1"/>
</dbReference>
<comment type="similarity">
    <text evidence="5 6">Belongs to the FtsA/MreB family.</text>
</comment>
<dbReference type="InterPro" id="IPR003494">
    <property type="entry name" value="SHS2_FtsA"/>
</dbReference>
<organism evidence="8 9">
    <name type="scientific">PS1 clade bacterium</name>
    <dbReference type="NCBI Taxonomy" id="2175152"/>
    <lineage>
        <taxon>Bacteria</taxon>
        <taxon>Pseudomonadati</taxon>
        <taxon>Pseudomonadota</taxon>
        <taxon>Alphaproteobacteria</taxon>
        <taxon>PS1 clade</taxon>
    </lineage>
</organism>
<name>A0A937L6K8_9PROT</name>
<dbReference type="GO" id="GO:0032153">
    <property type="term" value="C:cell division site"/>
    <property type="evidence" value="ECO:0007669"/>
    <property type="project" value="UniProtKB-UniRule"/>
</dbReference>
<dbReference type="PIRSF" id="PIRSF003101">
    <property type="entry name" value="FtsA"/>
    <property type="match status" value="1"/>
</dbReference>
<dbReference type="SMART" id="SM00842">
    <property type="entry name" value="FtsA"/>
    <property type="match status" value="1"/>
</dbReference>
<keyword evidence="4 5" id="KW-0131">Cell cycle</keyword>
<dbReference type="PANTHER" id="PTHR32432">
    <property type="entry name" value="CELL DIVISION PROTEIN FTSA-RELATED"/>
    <property type="match status" value="1"/>
</dbReference>
<comment type="subcellular location">
    <subcellularLocation>
        <location evidence="5">Cell membrane</location>
        <topology evidence="5">Peripheral membrane protein</topology>
        <orientation evidence="5">Cytoplasmic side</orientation>
    </subcellularLocation>
    <text evidence="5">Localizes to the Z ring in an FtsZ-dependent manner. Targeted to the membrane through a conserved C-terminal amphipathic helix.</text>
</comment>
<dbReference type="Pfam" id="PF02491">
    <property type="entry name" value="SHS2_FTSA"/>
    <property type="match status" value="1"/>
</dbReference>
<accession>A0A937L6K8</accession>
<evidence type="ECO:0000259" key="7">
    <source>
        <dbReference type="SMART" id="SM00842"/>
    </source>
</evidence>
<dbReference type="Pfam" id="PF14450">
    <property type="entry name" value="FtsA"/>
    <property type="match status" value="1"/>
</dbReference>
<sequence>MNLPIDQNRFSRVPSTALRRGTIAALDVGTSKVACLIGENSDDGQGRNMVRISGFGHQLSDGLNAGQVTDMRAAEDSIRAAVDAAERMANMEVRQVVIGLSAAHLQSRICQADVPLNGHAVSEEHMTAALRHAYEEFWSADGEILHAIPIAYEIDNSPGIADPRGMYGDRLKVSMHMMSAPSGPVRNLLGCIEQCHLQCEKLVVTPYASALSTLMQDELDLGVLHIDMGGGTTSVSIFYEGEPLYTAVVPVGGKHITADIAHGLNVSLVTAERIKTLYGSALATPVGEREQFEVPVIGGDHQTLPRSELTKIIRPRLEETFEMVLEKINSSGVGHLAGRRAVLTGGAAQLNGAPELAHTVMEKQTRLAAPMRLTGLPEAAAKPSFAACAGLLTYAGRNHADAVLEKSTNSPLGWLSDWLRRNF</sequence>
<evidence type="ECO:0000313" key="8">
    <source>
        <dbReference type="EMBL" id="MBL6761625.1"/>
    </source>
</evidence>
<dbReference type="PANTHER" id="PTHR32432:SF4">
    <property type="entry name" value="CELL DIVISION PROTEIN FTSA"/>
    <property type="match status" value="1"/>
</dbReference>
<comment type="function">
    <text evidence="5 6">Cell division protein that is involved in the assembly of the Z ring. May serve as a membrane anchor for the Z ring.</text>
</comment>
<dbReference type="EMBL" id="JADHOK010000023">
    <property type="protein sequence ID" value="MBL6761625.1"/>
    <property type="molecule type" value="Genomic_DNA"/>
</dbReference>
<dbReference type="InterPro" id="IPR043129">
    <property type="entry name" value="ATPase_NBD"/>
</dbReference>
<dbReference type="Gene3D" id="3.30.420.40">
    <property type="match status" value="2"/>
</dbReference>
<evidence type="ECO:0000256" key="4">
    <source>
        <dbReference type="ARBA" id="ARBA00023306"/>
    </source>
</evidence>
<evidence type="ECO:0000256" key="5">
    <source>
        <dbReference type="HAMAP-Rule" id="MF_02033"/>
    </source>
</evidence>
<reference evidence="8" key="1">
    <citation type="submission" date="2020-10" db="EMBL/GenBank/DDBJ databases">
        <title>Microbiome of the Black Sea water column analyzed by genome centric metagenomics.</title>
        <authorList>
            <person name="Cabello-Yeves P.J."/>
            <person name="Callieri C."/>
            <person name="Picazo A."/>
            <person name="Mehrshad M."/>
            <person name="Haro-Moreno J.M."/>
            <person name="Roda-Garcia J."/>
            <person name="Dzembekova N."/>
            <person name="Slabakova V."/>
            <person name="Slabakova N."/>
            <person name="Moncheva S."/>
            <person name="Rodriguez-Valera F."/>
        </authorList>
    </citation>
    <scope>NUCLEOTIDE SEQUENCE</scope>
    <source>
        <strain evidence="8">BS307-5m-G5</strain>
    </source>
</reference>
<dbReference type="InterPro" id="IPR020823">
    <property type="entry name" value="Cell_div_FtsA"/>
</dbReference>
<comment type="subunit">
    <text evidence="5">Self-interacts. Interacts with FtsZ.</text>
</comment>
<dbReference type="NCBIfam" id="TIGR01174">
    <property type="entry name" value="ftsA"/>
    <property type="match status" value="1"/>
</dbReference>
<dbReference type="GO" id="GO:0009898">
    <property type="term" value="C:cytoplasmic side of plasma membrane"/>
    <property type="evidence" value="ECO:0007669"/>
    <property type="project" value="UniProtKB-UniRule"/>
</dbReference>
<evidence type="ECO:0000256" key="2">
    <source>
        <dbReference type="ARBA" id="ARBA00022618"/>
    </source>
</evidence>
<evidence type="ECO:0000256" key="1">
    <source>
        <dbReference type="ARBA" id="ARBA00022475"/>
    </source>
</evidence>
<dbReference type="SUPFAM" id="SSF53067">
    <property type="entry name" value="Actin-like ATPase domain"/>
    <property type="match status" value="2"/>
</dbReference>
<dbReference type="AlphaFoldDB" id="A0A937L6K8"/>